<name>A0A326RNV8_9BACT</name>
<evidence type="ECO:0000313" key="2">
    <source>
        <dbReference type="Proteomes" id="UP000248917"/>
    </source>
</evidence>
<organism evidence="1 2">
    <name type="scientific">Algoriphagus aquaeductus</name>
    <dbReference type="NCBI Taxonomy" id="475299"/>
    <lineage>
        <taxon>Bacteria</taxon>
        <taxon>Pseudomonadati</taxon>
        <taxon>Bacteroidota</taxon>
        <taxon>Cytophagia</taxon>
        <taxon>Cytophagales</taxon>
        <taxon>Cyclobacteriaceae</taxon>
        <taxon>Algoriphagus</taxon>
    </lineage>
</organism>
<dbReference type="Proteomes" id="UP000248917">
    <property type="component" value="Unassembled WGS sequence"/>
</dbReference>
<reference evidence="1 2" key="1">
    <citation type="submission" date="2018-06" db="EMBL/GenBank/DDBJ databases">
        <title>Genomic Encyclopedia of Archaeal and Bacterial Type Strains, Phase II (KMG-II): from individual species to whole genera.</title>
        <authorList>
            <person name="Goeker M."/>
        </authorList>
    </citation>
    <scope>NUCLEOTIDE SEQUENCE [LARGE SCALE GENOMIC DNA]</scope>
    <source>
        <strain evidence="1 2">T4</strain>
    </source>
</reference>
<evidence type="ECO:0000313" key="1">
    <source>
        <dbReference type="EMBL" id="PZV80253.1"/>
    </source>
</evidence>
<dbReference type="AlphaFoldDB" id="A0A326RNV8"/>
<dbReference type="EMBL" id="QKTX01000012">
    <property type="protein sequence ID" value="PZV80253.1"/>
    <property type="molecule type" value="Genomic_DNA"/>
</dbReference>
<comment type="caution">
    <text evidence="1">The sequence shown here is derived from an EMBL/GenBank/DDBJ whole genome shotgun (WGS) entry which is preliminary data.</text>
</comment>
<accession>A0A326RNV8</accession>
<sequence length="72" mass="8465">MIKRNKFRKQTSCQDFKTIVGFLGSIWYARYFKSLPETLPGFAKIKNRTWPSQEETTKSKGGIGRQFLFLKE</sequence>
<protein>
    <submittedName>
        <fullName evidence="1">Uncharacterized protein</fullName>
    </submittedName>
</protein>
<proteinExistence type="predicted"/>
<gene>
    <name evidence="1" type="ORF">CLV31_11218</name>
</gene>
<keyword evidence="2" id="KW-1185">Reference proteome</keyword>